<proteinExistence type="predicted"/>
<accession>A0A8S9IVF4</accession>
<organism evidence="1">
    <name type="scientific">Brassica cretica</name>
    <name type="common">Mustard</name>
    <dbReference type="NCBI Taxonomy" id="69181"/>
    <lineage>
        <taxon>Eukaryota</taxon>
        <taxon>Viridiplantae</taxon>
        <taxon>Streptophyta</taxon>
        <taxon>Embryophyta</taxon>
        <taxon>Tracheophyta</taxon>
        <taxon>Spermatophyta</taxon>
        <taxon>Magnoliopsida</taxon>
        <taxon>eudicotyledons</taxon>
        <taxon>Gunneridae</taxon>
        <taxon>Pentapetalae</taxon>
        <taxon>rosids</taxon>
        <taxon>malvids</taxon>
        <taxon>Brassicales</taxon>
        <taxon>Brassicaceae</taxon>
        <taxon>Brassiceae</taxon>
        <taxon>Brassica</taxon>
    </lineage>
</organism>
<evidence type="ECO:0000313" key="1">
    <source>
        <dbReference type="EMBL" id="KAF2573442.1"/>
    </source>
</evidence>
<reference evidence="1" key="1">
    <citation type="submission" date="2019-12" db="EMBL/GenBank/DDBJ databases">
        <title>Genome sequencing and annotation of Brassica cretica.</title>
        <authorList>
            <person name="Studholme D.J."/>
            <person name="Sarris P.F."/>
        </authorList>
    </citation>
    <scope>NUCLEOTIDE SEQUENCE</scope>
    <source>
        <strain evidence="1">PFS-102/07</strain>
        <tissue evidence="1">Leaf</tissue>
    </source>
</reference>
<gene>
    <name evidence="1" type="ORF">F2Q70_00001433</name>
</gene>
<dbReference type="EMBL" id="QGKY02001015">
    <property type="protein sequence ID" value="KAF2573442.1"/>
    <property type="molecule type" value="Genomic_DNA"/>
</dbReference>
<name>A0A8S9IVF4_BRACR</name>
<sequence>MEFLLAKKRRLFVGEETTRVSTVSDTIINDEESLLSPVVMLHRGCREASSGRGTRATGFVVNNKRDQSGLLLSPYVGG</sequence>
<dbReference type="AlphaFoldDB" id="A0A8S9IVF4"/>
<comment type="caution">
    <text evidence="1">The sequence shown here is derived from an EMBL/GenBank/DDBJ whole genome shotgun (WGS) entry which is preliminary data.</text>
</comment>
<protein>
    <submittedName>
        <fullName evidence="1">Uncharacterized protein</fullName>
    </submittedName>
</protein>